<dbReference type="OrthoDB" id="2871348at2"/>
<gene>
    <name evidence="1" type="ORF">CB4_03138</name>
</gene>
<organism evidence="1 2">
    <name type="scientific">Aneurinibacillus soli</name>
    <dbReference type="NCBI Taxonomy" id="1500254"/>
    <lineage>
        <taxon>Bacteria</taxon>
        <taxon>Bacillati</taxon>
        <taxon>Bacillota</taxon>
        <taxon>Bacilli</taxon>
        <taxon>Bacillales</taxon>
        <taxon>Paenibacillaceae</taxon>
        <taxon>Aneurinibacillus group</taxon>
        <taxon>Aneurinibacillus</taxon>
    </lineage>
</organism>
<dbReference type="KEGG" id="asoc:CB4_03138"/>
<dbReference type="RefSeq" id="WP_096466652.1">
    <property type="nucleotide sequence ID" value="NZ_AP017312.1"/>
</dbReference>
<reference evidence="1 2" key="1">
    <citation type="submission" date="2015-12" db="EMBL/GenBank/DDBJ databases">
        <title>Genome sequence of Aneurinibacillus soli.</title>
        <authorList>
            <person name="Lee J.S."/>
            <person name="Lee K.C."/>
            <person name="Kim K.K."/>
            <person name="Lee B.W."/>
        </authorList>
    </citation>
    <scope>NUCLEOTIDE SEQUENCE [LARGE SCALE GENOMIC DNA]</scope>
    <source>
        <strain evidence="1 2">CB4</strain>
    </source>
</reference>
<keyword evidence="2" id="KW-1185">Reference proteome</keyword>
<sequence>MTVIDFDGFTRKLTQLQRDRLPHIMQDVIASLGDKMLNEIVAEIQSQGLVRTELMKESFQKGGYKNVWRWDADRNAVTLEVGSKLFYTTFVNDGYTIKKTKDRRGRRIKPRTFIGRHFVDISLDNFQGGMNALIMQKLQKELNHIL</sequence>
<dbReference type="Pfam" id="PF04883">
    <property type="entry name" value="HK97-gp10_like"/>
    <property type="match status" value="1"/>
</dbReference>
<name>A0A0U5AZ00_9BACL</name>
<dbReference type="AlphaFoldDB" id="A0A0U5AZ00"/>
<evidence type="ECO:0000313" key="2">
    <source>
        <dbReference type="Proteomes" id="UP000217696"/>
    </source>
</evidence>
<dbReference type="EMBL" id="AP017312">
    <property type="protein sequence ID" value="BAU28961.1"/>
    <property type="molecule type" value="Genomic_DNA"/>
</dbReference>
<proteinExistence type="predicted"/>
<dbReference type="Proteomes" id="UP000217696">
    <property type="component" value="Chromosome"/>
</dbReference>
<protein>
    <submittedName>
        <fullName evidence="1">Uncharacterized protein</fullName>
    </submittedName>
</protein>
<dbReference type="InterPro" id="IPR010064">
    <property type="entry name" value="HK97-gp10_tail"/>
</dbReference>
<evidence type="ECO:0000313" key="1">
    <source>
        <dbReference type="EMBL" id="BAU28961.1"/>
    </source>
</evidence>
<accession>A0A0U5AZ00</accession>